<evidence type="ECO:0000313" key="4">
    <source>
        <dbReference type="Proteomes" id="UP000799118"/>
    </source>
</evidence>
<protein>
    <recommendedName>
        <fullName evidence="2">DUF6532 domain-containing protein</fullName>
    </recommendedName>
</protein>
<feature type="compositionally biased region" description="Acidic residues" evidence="1">
    <location>
        <begin position="213"/>
        <end position="226"/>
    </location>
</feature>
<evidence type="ECO:0000256" key="1">
    <source>
        <dbReference type="SAM" id="MobiDB-lite"/>
    </source>
</evidence>
<organism evidence="3 4">
    <name type="scientific">Gymnopus androsaceus JB14</name>
    <dbReference type="NCBI Taxonomy" id="1447944"/>
    <lineage>
        <taxon>Eukaryota</taxon>
        <taxon>Fungi</taxon>
        <taxon>Dikarya</taxon>
        <taxon>Basidiomycota</taxon>
        <taxon>Agaricomycotina</taxon>
        <taxon>Agaricomycetes</taxon>
        <taxon>Agaricomycetidae</taxon>
        <taxon>Agaricales</taxon>
        <taxon>Marasmiineae</taxon>
        <taxon>Omphalotaceae</taxon>
        <taxon>Gymnopus</taxon>
    </lineage>
</organism>
<dbReference type="InterPro" id="IPR045341">
    <property type="entry name" value="DUF6532"/>
</dbReference>
<gene>
    <name evidence="3" type="ORF">BT96DRAFT_948003</name>
</gene>
<proteinExistence type="predicted"/>
<evidence type="ECO:0000313" key="3">
    <source>
        <dbReference type="EMBL" id="KAE9387924.1"/>
    </source>
</evidence>
<feature type="compositionally biased region" description="Acidic residues" evidence="1">
    <location>
        <begin position="607"/>
        <end position="616"/>
    </location>
</feature>
<name>A0A6A4GRZ6_9AGAR</name>
<dbReference type="Proteomes" id="UP000799118">
    <property type="component" value="Unassembled WGS sequence"/>
</dbReference>
<accession>A0A6A4GRZ6</accession>
<dbReference type="AlphaFoldDB" id="A0A6A4GRZ6"/>
<feature type="region of interest" description="Disordered" evidence="1">
    <location>
        <begin position="549"/>
        <end position="638"/>
    </location>
</feature>
<dbReference type="EMBL" id="ML769772">
    <property type="protein sequence ID" value="KAE9387924.1"/>
    <property type="molecule type" value="Genomic_DNA"/>
</dbReference>
<keyword evidence="4" id="KW-1185">Reference proteome</keyword>
<feature type="region of interest" description="Disordered" evidence="1">
    <location>
        <begin position="74"/>
        <end position="102"/>
    </location>
</feature>
<feature type="region of interest" description="Disordered" evidence="1">
    <location>
        <begin position="1"/>
        <end position="53"/>
    </location>
</feature>
<feature type="compositionally biased region" description="Polar residues" evidence="1">
    <location>
        <begin position="155"/>
        <end position="166"/>
    </location>
</feature>
<reference evidence="3" key="1">
    <citation type="journal article" date="2019" name="Environ. Microbiol.">
        <title>Fungal ecological strategies reflected in gene transcription - a case study of two litter decomposers.</title>
        <authorList>
            <person name="Barbi F."/>
            <person name="Kohler A."/>
            <person name="Barry K."/>
            <person name="Baskaran P."/>
            <person name="Daum C."/>
            <person name="Fauchery L."/>
            <person name="Ihrmark K."/>
            <person name="Kuo A."/>
            <person name="LaButti K."/>
            <person name="Lipzen A."/>
            <person name="Morin E."/>
            <person name="Grigoriev I.V."/>
            <person name="Henrissat B."/>
            <person name="Lindahl B."/>
            <person name="Martin F."/>
        </authorList>
    </citation>
    <scope>NUCLEOTIDE SEQUENCE</scope>
    <source>
        <strain evidence="3">JB14</strain>
    </source>
</reference>
<feature type="compositionally biased region" description="Basic and acidic residues" evidence="1">
    <location>
        <begin position="227"/>
        <end position="239"/>
    </location>
</feature>
<feature type="domain" description="DUF6532" evidence="2">
    <location>
        <begin position="286"/>
        <end position="480"/>
    </location>
</feature>
<feature type="region of interest" description="Disordered" evidence="1">
    <location>
        <begin position="187"/>
        <end position="239"/>
    </location>
</feature>
<feature type="region of interest" description="Disordered" evidence="1">
    <location>
        <begin position="122"/>
        <end position="170"/>
    </location>
</feature>
<feature type="compositionally biased region" description="Low complexity" evidence="1">
    <location>
        <begin position="27"/>
        <end position="37"/>
    </location>
</feature>
<dbReference type="Pfam" id="PF20149">
    <property type="entry name" value="DUF6532"/>
    <property type="match status" value="1"/>
</dbReference>
<sequence length="638" mass="69776">MASSEAQPTKKPAKKLRASSGMDNLDSKTSSGGSKSKPGPKTKTRNGGTSTTQIKVAAKTAAKANSYKTAYANGAVPAEHSQTVTDTRIFPQPSSLRKRGTTLSRSLRQVLTLTHPLVISSAGGKVSKRPKPNKKSAPEPLTFNPVDESRHSESDATTSRQSSKAQGKTKRKKDVLSLCLLLTFNPGREESSSEEGSDVELNLRKRLKPSYSSDEEDIEEDDQPESEEPKSVKITEKDNIAVEDVTPALKSKKSKKKRSQGRGANKVLLSDFDGIQGAEVLLTLGKSVYRKAACFIHMFPARDTAPYVALKALVDASSAEDEKRAALIAIGASDGLHKKALKYANYGTNDIRRTFGDAARNQVNSEFRFTSRSPGEIMRNSTILIEDRKFHHDSLDLESFEYQETPFRSSLIPRLLHHVLVVKGSKMNFLIMDQLKEERRVPLMLIAFVTTIIEHAISEYGSGFHQDIQFAEKNDLSTYCFLLFFHSSDVENVYSYVSLCKTMTNLREKAASYAERLEKDTFKAMMSMECDPRPEESYDWEALTALANDENAASASERSDEDEDEDKNPVGNGKDDSATGNSAGSSGQGNNGKDDATNNSAGRSDQANDEPVDESDAAAAGNEPSKRDKSVEPGSAPN</sequence>
<evidence type="ECO:0000259" key="2">
    <source>
        <dbReference type="Pfam" id="PF20149"/>
    </source>
</evidence>